<feature type="domain" description="ORC1/DEAH AAA+ ATPase" evidence="1">
    <location>
        <begin position="59"/>
        <end position="191"/>
    </location>
</feature>
<evidence type="ECO:0000313" key="3">
    <source>
        <dbReference type="Proteomes" id="UP000319432"/>
    </source>
</evidence>
<dbReference type="InterPro" id="IPR027417">
    <property type="entry name" value="P-loop_NTPase"/>
</dbReference>
<name>A0A518VAS8_BRELA</name>
<dbReference type="Gene3D" id="3.40.50.300">
    <property type="entry name" value="P-loop containing nucleotide triphosphate hydrolases"/>
    <property type="match status" value="1"/>
</dbReference>
<reference evidence="2 3" key="1">
    <citation type="submission" date="2018-11" db="EMBL/GenBank/DDBJ databases">
        <title>Phylogenetic determinants of toxin gene distribution in genomes of Brevibacillus laterosporus.</title>
        <authorList>
            <person name="Glare T.R."/>
            <person name="Durrant A."/>
            <person name="Berry C."/>
            <person name="Palma L."/>
            <person name="Ormskirk M."/>
            <person name="Cox M.O."/>
        </authorList>
    </citation>
    <scope>NUCLEOTIDE SEQUENCE [LARGE SCALE GENOMIC DNA]</scope>
    <source>
        <strain evidence="2 3">1821L</strain>
    </source>
</reference>
<dbReference type="Proteomes" id="UP000319432">
    <property type="component" value="Chromosome"/>
</dbReference>
<dbReference type="EMBL" id="CP033464">
    <property type="protein sequence ID" value="QDX94090.1"/>
    <property type="molecule type" value="Genomic_DNA"/>
</dbReference>
<keyword evidence="3" id="KW-1185">Reference proteome</keyword>
<dbReference type="OrthoDB" id="8903747at2"/>
<organism evidence="2 3">
    <name type="scientific">Brevibacillus laterosporus</name>
    <name type="common">Bacillus laterosporus</name>
    <dbReference type="NCBI Taxonomy" id="1465"/>
    <lineage>
        <taxon>Bacteria</taxon>
        <taxon>Bacillati</taxon>
        <taxon>Bacillota</taxon>
        <taxon>Bacilli</taxon>
        <taxon>Bacillales</taxon>
        <taxon>Paenibacillaceae</taxon>
        <taxon>Brevibacillus</taxon>
    </lineage>
</organism>
<gene>
    <name evidence="2" type="ORF">EEL30_18445</name>
</gene>
<accession>A0A518VAS8</accession>
<protein>
    <submittedName>
        <fullName evidence="2">ATP-binding protein</fullName>
    </submittedName>
</protein>
<keyword evidence="2" id="KW-0067">ATP-binding</keyword>
<sequence length="339" mass="39874">MGQENSQQISFDNLLNQPRPFVSKGTHPVEQRAYIIPSNEVLKMYQSVCKWIKYRSPGGIIYGRPRLGKTRAIEFLIRTLPDEFGADLPIFHIRSLHAKIPNENNFFETVLNDVGHSIPFTGKTTIKRNRLSKFLIERGDLSKHKRVVMFIDEAQCLHEIQYGWLMDIYNELDQYRIALTAVLVGQQELLHRRSLFIETRRHQIIGRFMVHEHQFRGVKSKEDLRICLQCFDEMTEFPKESGWSYTRYYFPEAYALGQRLEECTDDIYEVFSSLRQDARIKGSLEIPMQYLITTIEYVLLEFRADGQNLRWLSKSLWEEAIYASGYLLAELKIQSNDEE</sequence>
<keyword evidence="2" id="KW-0547">Nucleotide-binding</keyword>
<dbReference type="GO" id="GO:0016887">
    <property type="term" value="F:ATP hydrolysis activity"/>
    <property type="evidence" value="ECO:0007669"/>
    <property type="project" value="InterPro"/>
</dbReference>
<dbReference type="GO" id="GO:0005524">
    <property type="term" value="F:ATP binding"/>
    <property type="evidence" value="ECO:0007669"/>
    <property type="project" value="UniProtKB-KW"/>
</dbReference>
<evidence type="ECO:0000259" key="1">
    <source>
        <dbReference type="Pfam" id="PF13401"/>
    </source>
</evidence>
<dbReference type="AlphaFoldDB" id="A0A518VAS8"/>
<dbReference type="SUPFAM" id="SSF52540">
    <property type="entry name" value="P-loop containing nucleoside triphosphate hydrolases"/>
    <property type="match status" value="1"/>
</dbReference>
<dbReference type="InterPro" id="IPR049945">
    <property type="entry name" value="AAA_22"/>
</dbReference>
<dbReference type="Pfam" id="PF13401">
    <property type="entry name" value="AAA_22"/>
    <property type="match status" value="1"/>
</dbReference>
<proteinExistence type="predicted"/>
<evidence type="ECO:0000313" key="2">
    <source>
        <dbReference type="EMBL" id="QDX94090.1"/>
    </source>
</evidence>